<evidence type="ECO:0000256" key="12">
    <source>
        <dbReference type="HAMAP-Rule" id="MF_00418"/>
    </source>
</evidence>
<dbReference type="SMART" id="SM01130">
    <property type="entry name" value="DHDPS"/>
    <property type="match status" value="1"/>
</dbReference>
<comment type="function">
    <text evidence="1 12">Catalyzes the condensation of (S)-aspartate-beta-semialdehyde [(S)-ASA] and pyruvate to 4-hydroxy-tetrahydrodipicolinate (HTPA).</text>
</comment>
<dbReference type="AlphaFoldDB" id="A0A660SB22"/>
<comment type="subunit">
    <text evidence="12">Homotetramer; dimer of dimers.</text>
</comment>
<feature type="active site" description="Proton donor/acceptor" evidence="12 14">
    <location>
        <position position="134"/>
    </location>
</feature>
<comment type="similarity">
    <text evidence="3 12 13">Belongs to the DapA family.</text>
</comment>
<evidence type="ECO:0000256" key="3">
    <source>
        <dbReference type="ARBA" id="ARBA00007592"/>
    </source>
</evidence>
<dbReference type="EC" id="4.3.3.7" evidence="4 12"/>
<dbReference type="SUPFAM" id="SSF51569">
    <property type="entry name" value="Aldolase"/>
    <property type="match status" value="1"/>
</dbReference>
<protein>
    <recommendedName>
        <fullName evidence="4 12">4-hydroxy-tetrahydrodipicolinate synthase</fullName>
        <shortName evidence="12">HTPA synthase</shortName>
        <ecNumber evidence="4 12">4.3.3.7</ecNumber>
    </recommendedName>
</protein>
<organism evidence="16 17">
    <name type="scientific">candidate division TA06 bacterium</name>
    <dbReference type="NCBI Taxonomy" id="2250710"/>
    <lineage>
        <taxon>Bacteria</taxon>
        <taxon>Bacteria division TA06</taxon>
    </lineage>
</organism>
<evidence type="ECO:0000256" key="15">
    <source>
        <dbReference type="PIRSR" id="PIRSR001365-2"/>
    </source>
</evidence>
<comment type="caution">
    <text evidence="16">The sequence shown here is derived from an EMBL/GenBank/DDBJ whole genome shotgun (WGS) entry which is preliminary data.</text>
</comment>
<evidence type="ECO:0000313" key="16">
    <source>
        <dbReference type="EMBL" id="RKX68045.1"/>
    </source>
</evidence>
<dbReference type="NCBIfam" id="TIGR00674">
    <property type="entry name" value="dapA"/>
    <property type="match status" value="1"/>
</dbReference>
<dbReference type="InterPro" id="IPR020624">
    <property type="entry name" value="Schiff_base-form_aldolases_CS"/>
</dbReference>
<dbReference type="GO" id="GO:0008840">
    <property type="term" value="F:4-hydroxy-tetrahydrodipicolinate synthase activity"/>
    <property type="evidence" value="ECO:0007669"/>
    <property type="project" value="UniProtKB-UniRule"/>
</dbReference>
<dbReference type="PANTHER" id="PTHR12128">
    <property type="entry name" value="DIHYDRODIPICOLINATE SYNTHASE"/>
    <property type="match status" value="1"/>
</dbReference>
<feature type="active site" description="Schiff-base intermediate with substrate" evidence="12 14">
    <location>
        <position position="162"/>
    </location>
</feature>
<sequence length="293" mass="32087">MKLFGSWVAIITPFDDNYNVDYDTLKKLIDFQIESGTDGILLLGTTGEGPAIGHEEKLKIIEEGIKHIDGRVKTMVGTGTNNTEKTIEMTKIARDKGADFALVITPYYNKPNQEGLFLHFEKVAESVDMDIVVYNVPGRTGVAIKADTLLRLTAFKNIVGVKEASGKVDNASEIIRTTGDKLDIISGDDTLTLPLMAIGCTGVISVTANIVPREISKMVHFALRGEMDRAKELHYKLFNLSKAMFIETNPIPVKTASGMMGLTNGKIRLPLGPLSSANKEKLREAMVDFGIRL</sequence>
<dbReference type="HAMAP" id="MF_00418">
    <property type="entry name" value="DapA"/>
    <property type="match status" value="1"/>
</dbReference>
<keyword evidence="8 12" id="KW-0457">Lysine biosynthesis</keyword>
<dbReference type="Proteomes" id="UP000282321">
    <property type="component" value="Unassembled WGS sequence"/>
</dbReference>
<dbReference type="GO" id="GO:0005829">
    <property type="term" value="C:cytosol"/>
    <property type="evidence" value="ECO:0007669"/>
    <property type="project" value="TreeGrafter"/>
</dbReference>
<evidence type="ECO:0000313" key="17">
    <source>
        <dbReference type="Proteomes" id="UP000282321"/>
    </source>
</evidence>
<evidence type="ECO:0000256" key="9">
    <source>
        <dbReference type="ARBA" id="ARBA00023239"/>
    </source>
</evidence>
<comment type="caution">
    <text evidence="12">Was originally thought to be a dihydrodipicolinate synthase (DHDPS), catalyzing the condensation of (S)-aspartate-beta-semialdehyde [(S)-ASA] and pyruvate to dihydrodipicolinate (DHDP). However, it was shown in E.coli that the product of the enzymatic reaction is not dihydrodipicolinate but in fact (4S)-4-hydroxy-2,3,4,5-tetrahydro-(2S)-dipicolinic acid (HTPA), and that the consecutive dehydration reaction leading to DHDP is not spontaneous but catalyzed by DapB.</text>
</comment>
<dbReference type="Pfam" id="PF00701">
    <property type="entry name" value="DHDPS"/>
    <property type="match status" value="1"/>
</dbReference>
<dbReference type="PROSITE" id="PS00665">
    <property type="entry name" value="DHDPS_1"/>
    <property type="match status" value="1"/>
</dbReference>
<dbReference type="CDD" id="cd00950">
    <property type="entry name" value="DHDPS"/>
    <property type="match status" value="1"/>
</dbReference>
<dbReference type="InterPro" id="IPR002220">
    <property type="entry name" value="DapA-like"/>
</dbReference>
<dbReference type="PRINTS" id="PR00146">
    <property type="entry name" value="DHPICSNTHASE"/>
</dbReference>
<comment type="subcellular location">
    <subcellularLocation>
        <location evidence="12">Cytoplasm</location>
    </subcellularLocation>
</comment>
<dbReference type="EMBL" id="QNBC01000004">
    <property type="protein sequence ID" value="RKX68045.1"/>
    <property type="molecule type" value="Genomic_DNA"/>
</dbReference>
<keyword evidence="7 12" id="KW-0220">Diaminopimelate biosynthesis</keyword>
<comment type="pathway">
    <text evidence="2 12">Amino-acid biosynthesis; L-lysine biosynthesis via DAP pathway; (S)-tetrahydrodipicolinate from L-aspartate: step 3/4.</text>
</comment>
<dbReference type="InterPro" id="IPR013785">
    <property type="entry name" value="Aldolase_TIM"/>
</dbReference>
<dbReference type="Gene3D" id="3.20.20.70">
    <property type="entry name" value="Aldolase class I"/>
    <property type="match status" value="1"/>
</dbReference>
<evidence type="ECO:0000256" key="7">
    <source>
        <dbReference type="ARBA" id="ARBA00022915"/>
    </source>
</evidence>
<feature type="site" description="Part of a proton relay during catalysis" evidence="12">
    <location>
        <position position="108"/>
    </location>
</feature>
<evidence type="ECO:0000256" key="13">
    <source>
        <dbReference type="PIRNR" id="PIRNR001365"/>
    </source>
</evidence>
<evidence type="ECO:0000256" key="11">
    <source>
        <dbReference type="ARBA" id="ARBA00047836"/>
    </source>
</evidence>
<dbReference type="PROSITE" id="PS00666">
    <property type="entry name" value="DHDPS_2"/>
    <property type="match status" value="1"/>
</dbReference>
<evidence type="ECO:0000256" key="10">
    <source>
        <dbReference type="ARBA" id="ARBA00023270"/>
    </source>
</evidence>
<evidence type="ECO:0000256" key="5">
    <source>
        <dbReference type="ARBA" id="ARBA00022490"/>
    </source>
</evidence>
<gene>
    <name evidence="12" type="primary">dapA</name>
    <name evidence="16" type="ORF">DRP44_00620</name>
</gene>
<dbReference type="InterPro" id="IPR020625">
    <property type="entry name" value="Schiff_base-form_aldolases_AS"/>
</dbReference>
<keyword evidence="6 12" id="KW-0028">Amino-acid biosynthesis</keyword>
<dbReference type="GO" id="GO:0019877">
    <property type="term" value="P:diaminopimelate biosynthetic process"/>
    <property type="evidence" value="ECO:0007669"/>
    <property type="project" value="UniProtKB-UniRule"/>
</dbReference>
<dbReference type="GO" id="GO:0009089">
    <property type="term" value="P:lysine biosynthetic process via diaminopimelate"/>
    <property type="evidence" value="ECO:0007669"/>
    <property type="project" value="UniProtKB-UniRule"/>
</dbReference>
<evidence type="ECO:0000256" key="6">
    <source>
        <dbReference type="ARBA" id="ARBA00022605"/>
    </source>
</evidence>
<dbReference type="UniPathway" id="UPA00034">
    <property type="reaction ID" value="UER00017"/>
</dbReference>
<keyword evidence="5 12" id="KW-0963">Cytoplasm</keyword>
<keyword evidence="10 12" id="KW-0704">Schiff base</keyword>
<feature type="binding site" evidence="12 15">
    <location>
        <position position="46"/>
    </location>
    <ligand>
        <name>pyruvate</name>
        <dbReference type="ChEBI" id="CHEBI:15361"/>
    </ligand>
</feature>
<dbReference type="InterPro" id="IPR005263">
    <property type="entry name" value="DapA"/>
</dbReference>
<comment type="catalytic activity">
    <reaction evidence="11 12">
        <text>L-aspartate 4-semialdehyde + pyruvate = (2S,4S)-4-hydroxy-2,3,4,5-tetrahydrodipicolinate + H2O + H(+)</text>
        <dbReference type="Rhea" id="RHEA:34171"/>
        <dbReference type="ChEBI" id="CHEBI:15361"/>
        <dbReference type="ChEBI" id="CHEBI:15377"/>
        <dbReference type="ChEBI" id="CHEBI:15378"/>
        <dbReference type="ChEBI" id="CHEBI:67139"/>
        <dbReference type="ChEBI" id="CHEBI:537519"/>
        <dbReference type="EC" id="4.3.3.7"/>
    </reaction>
</comment>
<dbReference type="PIRSF" id="PIRSF001365">
    <property type="entry name" value="DHDPS"/>
    <property type="match status" value="1"/>
</dbReference>
<evidence type="ECO:0000256" key="2">
    <source>
        <dbReference type="ARBA" id="ARBA00005120"/>
    </source>
</evidence>
<proteinExistence type="inferred from homology"/>
<dbReference type="PANTHER" id="PTHR12128:SF66">
    <property type="entry name" value="4-HYDROXY-2-OXOGLUTARATE ALDOLASE, MITOCHONDRIAL"/>
    <property type="match status" value="1"/>
</dbReference>
<evidence type="ECO:0000256" key="8">
    <source>
        <dbReference type="ARBA" id="ARBA00023154"/>
    </source>
</evidence>
<evidence type="ECO:0000256" key="4">
    <source>
        <dbReference type="ARBA" id="ARBA00012086"/>
    </source>
</evidence>
<name>A0A660SB22_UNCT6</name>
<evidence type="ECO:0000256" key="1">
    <source>
        <dbReference type="ARBA" id="ARBA00003294"/>
    </source>
</evidence>
<feature type="binding site" evidence="12 15">
    <location>
        <position position="204"/>
    </location>
    <ligand>
        <name>pyruvate</name>
        <dbReference type="ChEBI" id="CHEBI:15361"/>
    </ligand>
</feature>
<evidence type="ECO:0000256" key="14">
    <source>
        <dbReference type="PIRSR" id="PIRSR001365-1"/>
    </source>
</evidence>
<keyword evidence="9 12" id="KW-0456">Lyase</keyword>
<reference evidence="16 17" key="1">
    <citation type="submission" date="2018-06" db="EMBL/GenBank/DDBJ databases">
        <title>Extensive metabolic versatility and redundancy in microbially diverse, dynamic hydrothermal sediments.</title>
        <authorList>
            <person name="Dombrowski N."/>
            <person name="Teske A."/>
            <person name="Baker B.J."/>
        </authorList>
    </citation>
    <scope>NUCLEOTIDE SEQUENCE [LARGE SCALE GENOMIC DNA]</scope>
    <source>
        <strain evidence="16">B35_G9</strain>
    </source>
</reference>
<feature type="site" description="Part of a proton relay during catalysis" evidence="12">
    <location>
        <position position="45"/>
    </location>
</feature>
<accession>A0A660SB22</accession>